<dbReference type="InterPro" id="IPR010016">
    <property type="entry name" value="PxpB"/>
</dbReference>
<keyword evidence="2" id="KW-0378">Hydrolase</keyword>
<dbReference type="EMBL" id="FONT01000005">
    <property type="protein sequence ID" value="SFE90570.1"/>
    <property type="molecule type" value="Genomic_DNA"/>
</dbReference>
<sequence>MYDYRVEPLGDSAIRMVLAKTISPEVNEHIRKVMWSAKNYKGNGIIEWVPTYTGVTVHYDPASVSWSTLKSTIKQVMETAYKLTLPAAQIYDIPVCYGGEFGSDLKKIAHQKGMKEEEVIALHSNRKYLIFMLGFTPGFPYLGGMDEKLATPRLDTPRTFVEKGSVGIAGIQTGVYPVASPGGWNIIGRTPIPLFNPQRENPVLLEAGAFLRFYPITRQEYEEISMME</sequence>
<evidence type="ECO:0000256" key="3">
    <source>
        <dbReference type="ARBA" id="ARBA00022840"/>
    </source>
</evidence>
<protein>
    <submittedName>
        <fullName evidence="5">Inhibitor of KinA</fullName>
    </submittedName>
</protein>
<keyword evidence="3" id="KW-0067">ATP-binding</keyword>
<dbReference type="GO" id="GO:0005524">
    <property type="term" value="F:ATP binding"/>
    <property type="evidence" value="ECO:0007669"/>
    <property type="project" value="UniProtKB-KW"/>
</dbReference>
<dbReference type="SUPFAM" id="SSF160467">
    <property type="entry name" value="PH0987 N-terminal domain-like"/>
    <property type="match status" value="1"/>
</dbReference>
<proteinExistence type="predicted"/>
<organism evidence="5 6">
    <name type="scientific">Alteribacillus iranensis</name>
    <dbReference type="NCBI Taxonomy" id="930128"/>
    <lineage>
        <taxon>Bacteria</taxon>
        <taxon>Bacillati</taxon>
        <taxon>Bacillota</taxon>
        <taxon>Bacilli</taxon>
        <taxon>Bacillales</taxon>
        <taxon>Bacillaceae</taxon>
        <taxon>Alteribacillus</taxon>
    </lineage>
</organism>
<dbReference type="PANTHER" id="PTHR34698">
    <property type="entry name" value="5-OXOPROLINASE SUBUNIT B"/>
    <property type="match status" value="1"/>
</dbReference>
<dbReference type="STRING" id="930128.SAMN05192532_105276"/>
<dbReference type="RefSeq" id="WP_091662468.1">
    <property type="nucleotide sequence ID" value="NZ_FONT01000005.1"/>
</dbReference>
<name>A0A1I2EEA5_9BACI</name>
<evidence type="ECO:0000259" key="4">
    <source>
        <dbReference type="SMART" id="SM00796"/>
    </source>
</evidence>
<dbReference type="InterPro" id="IPR029000">
    <property type="entry name" value="Cyclophilin-like_dom_sf"/>
</dbReference>
<evidence type="ECO:0000313" key="6">
    <source>
        <dbReference type="Proteomes" id="UP000199516"/>
    </source>
</evidence>
<reference evidence="5 6" key="1">
    <citation type="submission" date="2016-10" db="EMBL/GenBank/DDBJ databases">
        <authorList>
            <person name="de Groot N.N."/>
        </authorList>
    </citation>
    <scope>NUCLEOTIDE SEQUENCE [LARGE SCALE GENOMIC DNA]</scope>
    <source>
        <strain evidence="5 6">DSM 23995</strain>
    </source>
</reference>
<dbReference type="PANTHER" id="PTHR34698:SF2">
    <property type="entry name" value="5-OXOPROLINASE SUBUNIT B"/>
    <property type="match status" value="1"/>
</dbReference>
<dbReference type="NCBIfam" id="TIGR00370">
    <property type="entry name" value="5-oxoprolinase subunit PxpB"/>
    <property type="match status" value="1"/>
</dbReference>
<evidence type="ECO:0000256" key="2">
    <source>
        <dbReference type="ARBA" id="ARBA00022801"/>
    </source>
</evidence>
<dbReference type="GO" id="GO:0016787">
    <property type="term" value="F:hydrolase activity"/>
    <property type="evidence" value="ECO:0007669"/>
    <property type="project" value="UniProtKB-KW"/>
</dbReference>
<accession>A0A1I2EEA5</accession>
<dbReference type="SMART" id="SM00796">
    <property type="entry name" value="AHS1"/>
    <property type="match status" value="1"/>
</dbReference>
<dbReference type="Gene3D" id="2.40.100.10">
    <property type="entry name" value="Cyclophilin-like"/>
    <property type="match status" value="1"/>
</dbReference>
<dbReference type="AlphaFoldDB" id="A0A1I2EEA5"/>
<feature type="domain" description="Carboxyltransferase" evidence="4">
    <location>
        <begin position="4"/>
        <end position="205"/>
    </location>
</feature>
<dbReference type="Proteomes" id="UP000199516">
    <property type="component" value="Unassembled WGS sequence"/>
</dbReference>
<dbReference type="Gene3D" id="3.30.1360.40">
    <property type="match status" value="1"/>
</dbReference>
<dbReference type="InterPro" id="IPR003833">
    <property type="entry name" value="CT_C_D"/>
</dbReference>
<dbReference type="SUPFAM" id="SSF50891">
    <property type="entry name" value="Cyclophilin-like"/>
    <property type="match status" value="1"/>
</dbReference>
<evidence type="ECO:0000256" key="1">
    <source>
        <dbReference type="ARBA" id="ARBA00022741"/>
    </source>
</evidence>
<evidence type="ECO:0000313" key="5">
    <source>
        <dbReference type="EMBL" id="SFE90570.1"/>
    </source>
</evidence>
<keyword evidence="6" id="KW-1185">Reference proteome</keyword>
<dbReference type="Pfam" id="PF02682">
    <property type="entry name" value="CT_C_D"/>
    <property type="match status" value="1"/>
</dbReference>
<keyword evidence="1" id="KW-0547">Nucleotide-binding</keyword>
<gene>
    <name evidence="5" type="ORF">SAMN05192532_105276</name>
</gene>
<dbReference type="OrthoDB" id="9778567at2"/>